<dbReference type="AlphaFoldDB" id="A0A382W9G3"/>
<dbReference type="SUPFAM" id="SSF53822">
    <property type="entry name" value="Periplasmic binding protein-like I"/>
    <property type="match status" value="1"/>
</dbReference>
<proteinExistence type="predicted"/>
<sequence>MLADALAQYLRWKRWHQVFLVVGKHPEDKAYAAAVRRAAKRFGLSIIAEKQWIFDPGARRTDSGHVNAQQEIPSFTRGVDYEVLVVADERDEFGEHLSFRTHLPRPVAGTQGLTPLAWHRTSELYGATQFQRRFRKHASRWMTSRDYAAWIAVRSIGEAATRTASNDVAQIAGYIRSSEFALAVFKGVPVSYRDWNGQLRQPVLITGSRTVVTTSPQRGFLHQFTTLDTLGYDRPESECQFAR</sequence>
<dbReference type="EMBL" id="UINC01158101">
    <property type="protein sequence ID" value="SVD55453.1"/>
    <property type="molecule type" value="Genomic_DNA"/>
</dbReference>
<evidence type="ECO:0008006" key="2">
    <source>
        <dbReference type="Google" id="ProtNLM"/>
    </source>
</evidence>
<gene>
    <name evidence="1" type="ORF">METZ01_LOCUS408307</name>
</gene>
<reference evidence="1" key="1">
    <citation type="submission" date="2018-05" db="EMBL/GenBank/DDBJ databases">
        <authorList>
            <person name="Lanie J.A."/>
            <person name="Ng W.-L."/>
            <person name="Kazmierczak K.M."/>
            <person name="Andrzejewski T.M."/>
            <person name="Davidsen T.M."/>
            <person name="Wayne K.J."/>
            <person name="Tettelin H."/>
            <person name="Glass J.I."/>
            <person name="Rusch D."/>
            <person name="Podicherti R."/>
            <person name="Tsui H.-C.T."/>
            <person name="Winkler M.E."/>
        </authorList>
    </citation>
    <scope>NUCLEOTIDE SEQUENCE</scope>
</reference>
<dbReference type="InterPro" id="IPR028082">
    <property type="entry name" value="Peripla_BP_I"/>
</dbReference>
<accession>A0A382W9G3</accession>
<name>A0A382W9G3_9ZZZZ</name>
<evidence type="ECO:0000313" key="1">
    <source>
        <dbReference type="EMBL" id="SVD55453.1"/>
    </source>
</evidence>
<protein>
    <recommendedName>
        <fullName evidence="2">Leucine-binding protein domain-containing protein</fullName>
    </recommendedName>
</protein>
<organism evidence="1">
    <name type="scientific">marine metagenome</name>
    <dbReference type="NCBI Taxonomy" id="408172"/>
    <lineage>
        <taxon>unclassified sequences</taxon>
        <taxon>metagenomes</taxon>
        <taxon>ecological metagenomes</taxon>
    </lineage>
</organism>